<feature type="transmembrane region" description="Helical" evidence="8">
    <location>
        <begin position="269"/>
        <end position="286"/>
    </location>
</feature>
<dbReference type="AlphaFoldDB" id="S7TT50"/>
<evidence type="ECO:0000256" key="4">
    <source>
        <dbReference type="ARBA" id="ARBA00022989"/>
    </source>
</evidence>
<evidence type="ECO:0000256" key="6">
    <source>
        <dbReference type="RuleBase" id="RU004057"/>
    </source>
</evidence>
<gene>
    <name evidence="11" type="ORF">dsmv_2483</name>
</gene>
<accession>S7TT50</accession>
<evidence type="ECO:0000256" key="3">
    <source>
        <dbReference type="ARBA" id="ARBA00022692"/>
    </source>
</evidence>
<feature type="chain" id="PRO_5030177221" evidence="9">
    <location>
        <begin position="21"/>
        <end position="465"/>
    </location>
</feature>
<evidence type="ECO:0000256" key="8">
    <source>
        <dbReference type="SAM" id="Phobius"/>
    </source>
</evidence>
<keyword evidence="5 8" id="KW-0472">Membrane</keyword>
<dbReference type="InterPro" id="IPR050790">
    <property type="entry name" value="ExbB/TolQ_transport"/>
</dbReference>
<evidence type="ECO:0000259" key="10">
    <source>
        <dbReference type="Pfam" id="PF01618"/>
    </source>
</evidence>
<dbReference type="PANTHER" id="PTHR30625">
    <property type="entry name" value="PROTEIN TOLQ"/>
    <property type="match status" value="1"/>
</dbReference>
<keyword evidence="9" id="KW-0732">Signal</keyword>
<keyword evidence="6" id="KW-0653">Protein transport</keyword>
<feature type="domain" description="MotA/TolQ/ExbB proton channel" evidence="10">
    <location>
        <begin position="328"/>
        <end position="447"/>
    </location>
</feature>
<evidence type="ECO:0000313" key="11">
    <source>
        <dbReference type="EMBL" id="EPR39910.1"/>
    </source>
</evidence>
<dbReference type="GO" id="GO:0017038">
    <property type="term" value="P:protein import"/>
    <property type="evidence" value="ECO:0007669"/>
    <property type="project" value="TreeGrafter"/>
</dbReference>
<feature type="signal peptide" evidence="9">
    <location>
        <begin position="1"/>
        <end position="20"/>
    </location>
</feature>
<comment type="subcellular location">
    <subcellularLocation>
        <location evidence="1">Cell membrane</location>
        <topology evidence="1">Multi-pass membrane protein</topology>
    </subcellularLocation>
    <subcellularLocation>
        <location evidence="6">Membrane</location>
        <topology evidence="6">Multi-pass membrane protein</topology>
    </subcellularLocation>
</comment>
<dbReference type="PATRIC" id="fig|1121405.3.peg.2126"/>
<dbReference type="EMBL" id="ATHJ01000087">
    <property type="protein sequence ID" value="EPR39910.1"/>
    <property type="molecule type" value="Genomic_DNA"/>
</dbReference>
<dbReference type="OrthoDB" id="4045at2"/>
<dbReference type="RefSeq" id="WP_020877240.1">
    <property type="nucleotide sequence ID" value="NZ_ATHJ01000087.1"/>
</dbReference>
<dbReference type="eggNOG" id="COG0811">
    <property type="taxonomic scope" value="Bacteria"/>
</dbReference>
<evidence type="ECO:0000256" key="9">
    <source>
        <dbReference type="SAM" id="SignalP"/>
    </source>
</evidence>
<feature type="transmembrane region" description="Helical" evidence="8">
    <location>
        <begin position="414"/>
        <end position="436"/>
    </location>
</feature>
<reference evidence="11 12" key="1">
    <citation type="journal article" date="2013" name="Genome Announc.">
        <title>Draft genome sequences for three mercury-methylating, sulfate-reducing bacteria.</title>
        <authorList>
            <person name="Brown S.D."/>
            <person name="Hurt R.A.Jr."/>
            <person name="Gilmour C.C."/>
            <person name="Elias D.A."/>
        </authorList>
    </citation>
    <scope>NUCLEOTIDE SEQUENCE [LARGE SCALE GENOMIC DNA]</scope>
    <source>
        <strain evidence="11 12">DSM 2059</strain>
    </source>
</reference>
<keyword evidence="12" id="KW-1185">Reference proteome</keyword>
<protein>
    <submittedName>
        <fullName evidence="11">MotA/TolQ/ExbB proton channel</fullName>
    </submittedName>
</protein>
<feature type="coiled-coil region" evidence="7">
    <location>
        <begin position="29"/>
        <end position="88"/>
    </location>
</feature>
<evidence type="ECO:0000256" key="7">
    <source>
        <dbReference type="SAM" id="Coils"/>
    </source>
</evidence>
<keyword evidence="4 8" id="KW-1133">Transmembrane helix</keyword>
<evidence type="ECO:0000313" key="12">
    <source>
        <dbReference type="Proteomes" id="UP000014977"/>
    </source>
</evidence>
<evidence type="ECO:0000256" key="2">
    <source>
        <dbReference type="ARBA" id="ARBA00022475"/>
    </source>
</evidence>
<evidence type="ECO:0000256" key="1">
    <source>
        <dbReference type="ARBA" id="ARBA00004651"/>
    </source>
</evidence>
<dbReference type="InterPro" id="IPR017270">
    <property type="entry name" value="MotA/TolQ/ExbB-rel"/>
</dbReference>
<dbReference type="GO" id="GO:0005886">
    <property type="term" value="C:plasma membrane"/>
    <property type="evidence" value="ECO:0007669"/>
    <property type="project" value="UniProtKB-SubCell"/>
</dbReference>
<dbReference type="PIRSF" id="PIRSF037714">
    <property type="entry name" value="TolR"/>
    <property type="match status" value="1"/>
</dbReference>
<comment type="caution">
    <text evidence="11">The sequence shown here is derived from an EMBL/GenBank/DDBJ whole genome shotgun (WGS) entry which is preliminary data.</text>
</comment>
<keyword evidence="7" id="KW-0175">Coiled coil</keyword>
<feature type="transmembrane region" description="Helical" evidence="8">
    <location>
        <begin position="372"/>
        <end position="394"/>
    </location>
</feature>
<keyword evidence="3 8" id="KW-0812">Transmembrane</keyword>
<sequence>MRRVILLWLMMLLLPAGVSARSDDFSRVGREVDADLAEARREKARVESEIASARAEWNEKIRDLKIRLAAERSELAGEEADLAEMRDRREASAQALEGHAADMKALSGVVIEFVRNFLGLAERSPYTAERPERLTKLKALLQKEQRLGVSDIRLLVDLAFEDMAASGRMLRRTGEILDREGRPVQAEILRLGHLSALFDQDGAAGYLHPSPVSGRLMAAAPPGFGTERALKRFLEGETDTVPMDISGGSVLGQLSHRTSLWEDIQGGGFLVWPILLVGIAAVVLVVERLYFLGRVRQNTDVLMGDVTDLVAAGDVEGAMAAADTQAGRPTANVIKAGLGVENEPREVIESSLGEAILRETPRLERFLPALKVLAAVAPLLGLLGTVTGMINTFKVITIHGTGDPRLMAGGISEALITTELGLAVAIPIMLAAAFLGRKAQNIAADMEEKAMAMTAALLKRQRNGR</sequence>
<dbReference type="Pfam" id="PF01618">
    <property type="entry name" value="MotA_ExbB"/>
    <property type="match status" value="1"/>
</dbReference>
<dbReference type="PANTHER" id="PTHR30625:SF11">
    <property type="entry name" value="MOTA_TOLQ_EXBB PROTON CHANNEL DOMAIN-CONTAINING PROTEIN"/>
    <property type="match status" value="1"/>
</dbReference>
<organism evidence="11 12">
    <name type="scientific">Desulfococcus multivorans DSM 2059</name>
    <dbReference type="NCBI Taxonomy" id="1121405"/>
    <lineage>
        <taxon>Bacteria</taxon>
        <taxon>Pseudomonadati</taxon>
        <taxon>Thermodesulfobacteriota</taxon>
        <taxon>Desulfobacteria</taxon>
        <taxon>Desulfobacterales</taxon>
        <taxon>Desulfococcaceae</taxon>
        <taxon>Desulfococcus</taxon>
    </lineage>
</organism>
<keyword evidence="2" id="KW-1003">Cell membrane</keyword>
<dbReference type="InterPro" id="IPR002898">
    <property type="entry name" value="MotA_ExbB_proton_chnl"/>
</dbReference>
<dbReference type="Proteomes" id="UP000014977">
    <property type="component" value="Unassembled WGS sequence"/>
</dbReference>
<name>S7TT50_DESML</name>
<comment type="similarity">
    <text evidence="6">Belongs to the exbB/tolQ family.</text>
</comment>
<proteinExistence type="inferred from homology"/>
<dbReference type="STRING" id="897.B2D07_01850"/>
<keyword evidence="6" id="KW-0813">Transport</keyword>
<evidence type="ECO:0000256" key="5">
    <source>
        <dbReference type="ARBA" id="ARBA00023136"/>
    </source>
</evidence>